<evidence type="ECO:0000259" key="2">
    <source>
        <dbReference type="Pfam" id="PF20091"/>
    </source>
</evidence>
<feature type="region of interest" description="Disordered" evidence="1">
    <location>
        <begin position="1"/>
        <end position="34"/>
    </location>
</feature>
<reference evidence="3" key="1">
    <citation type="submission" date="2020-12" db="EMBL/GenBank/DDBJ databases">
        <title>Genomic characterization of non-nitrogen-fixing Frankia strains.</title>
        <authorList>
            <person name="Carlos-Shanley C."/>
            <person name="Guerra T."/>
            <person name="Hahn D."/>
        </authorList>
    </citation>
    <scope>NUCLEOTIDE SEQUENCE</scope>
    <source>
        <strain evidence="3">CN6</strain>
    </source>
</reference>
<protein>
    <recommendedName>
        <fullName evidence="2">Alpha/beta hydrolase domain-containing protein</fullName>
    </recommendedName>
</protein>
<proteinExistence type="predicted"/>
<dbReference type="Pfam" id="PF20091">
    <property type="entry name" value="Abhydrolase_10"/>
    <property type="match status" value="1"/>
</dbReference>
<organism evidence="3 4">
    <name type="scientific">Frankia nepalensis</name>
    <dbReference type="NCBI Taxonomy" id="1836974"/>
    <lineage>
        <taxon>Bacteria</taxon>
        <taxon>Bacillati</taxon>
        <taxon>Actinomycetota</taxon>
        <taxon>Actinomycetes</taxon>
        <taxon>Frankiales</taxon>
        <taxon>Frankiaceae</taxon>
        <taxon>Frankia</taxon>
    </lineage>
</organism>
<sequence length="487" mass="50409">MVACSGSGGSGQSSSTAPPSGATTTTLARPDGPAADLSMEIAGGDGAFMGEAEPPDLRRLGYVEHEYLATGTASSYRVAGALTHDGRWTFTPDATAPYRTRIVVRQPAKASAFSGNAVVEWLNVSGGSDADPEWVSLEEEIVRRGDVWVGVSAQLIGVVGGPVRVPTSVGADIAGKGLAAINPARYGALQLEHPGDGFSFDIYTQVARAIRAGAGMDGLRPQRLIAAGESQSAFALVTYYNGVQPLTRQFDGFFVHSRGAVGLPLVEPGKSADIAAALGGTPAIFRTDQDAPVLDAQTESDVTSVLNSYAARQPDTDRFRLWEVAGTAHADAHLVGSAAASFDCGVPVNNGPMHLVAKSALRALTTWITAGKPPVIAPRLTVQPATTPQISRDADGIALGGIRTPLVDVPVAILSGAPGSKPSAICLLVGSTQPLSTTRLAQLYPSPAAYLQRYTAAADKSIKDGYVVREDRPALLAFAEPSRITAG</sequence>
<gene>
    <name evidence="3" type="ORF">I7412_32415</name>
</gene>
<evidence type="ECO:0000256" key="1">
    <source>
        <dbReference type="SAM" id="MobiDB-lite"/>
    </source>
</evidence>
<feature type="compositionally biased region" description="Low complexity" evidence="1">
    <location>
        <begin position="12"/>
        <end position="26"/>
    </location>
</feature>
<feature type="domain" description="Alpha/beta hydrolase" evidence="2">
    <location>
        <begin position="41"/>
        <end position="476"/>
    </location>
</feature>
<dbReference type="InterPro" id="IPR045394">
    <property type="entry name" value="Abhydrolase_dom"/>
</dbReference>
<comment type="caution">
    <text evidence="3">The sequence shown here is derived from an EMBL/GenBank/DDBJ whole genome shotgun (WGS) entry which is preliminary data.</text>
</comment>
<feature type="compositionally biased region" description="Gly residues" evidence="1">
    <location>
        <begin position="1"/>
        <end position="11"/>
    </location>
</feature>
<keyword evidence="4" id="KW-1185">Reference proteome</keyword>
<accession>A0A937RK73</accession>
<name>A0A937RK73_9ACTN</name>
<dbReference type="EMBL" id="JAEACQ010000284">
    <property type="protein sequence ID" value="MBL7631782.1"/>
    <property type="molecule type" value="Genomic_DNA"/>
</dbReference>
<dbReference type="Proteomes" id="UP000604475">
    <property type="component" value="Unassembled WGS sequence"/>
</dbReference>
<evidence type="ECO:0000313" key="4">
    <source>
        <dbReference type="Proteomes" id="UP000604475"/>
    </source>
</evidence>
<evidence type="ECO:0000313" key="3">
    <source>
        <dbReference type="EMBL" id="MBL7631782.1"/>
    </source>
</evidence>
<dbReference type="AlphaFoldDB" id="A0A937RK73"/>